<organism evidence="2 3">
    <name type="scientific">Acanthamoeba castellanii (strain ATCC 30010 / Neff)</name>
    <dbReference type="NCBI Taxonomy" id="1257118"/>
    <lineage>
        <taxon>Eukaryota</taxon>
        <taxon>Amoebozoa</taxon>
        <taxon>Discosea</taxon>
        <taxon>Longamoebia</taxon>
        <taxon>Centramoebida</taxon>
        <taxon>Acanthamoebidae</taxon>
        <taxon>Acanthamoeba</taxon>
    </lineage>
</organism>
<dbReference type="AlphaFoldDB" id="L8GUP1"/>
<proteinExistence type="predicted"/>
<dbReference type="VEuPathDB" id="AmoebaDB:ACA1_090130"/>
<reference evidence="2 3" key="1">
    <citation type="journal article" date="2013" name="Genome Biol.">
        <title>Genome of Acanthamoeba castellanii highlights extensive lateral gene transfer and early evolution of tyrosine kinase signaling.</title>
        <authorList>
            <person name="Clarke M."/>
            <person name="Lohan A.J."/>
            <person name="Liu B."/>
            <person name="Lagkouvardos I."/>
            <person name="Roy S."/>
            <person name="Zafar N."/>
            <person name="Bertelli C."/>
            <person name="Schilde C."/>
            <person name="Kianianmomeni A."/>
            <person name="Burglin T.R."/>
            <person name="Frech C."/>
            <person name="Turcotte B."/>
            <person name="Kopec K.O."/>
            <person name="Synnott J.M."/>
            <person name="Choo C."/>
            <person name="Paponov I."/>
            <person name="Finkler A."/>
            <person name="Soon Heng Tan C."/>
            <person name="Hutchins A.P."/>
            <person name="Weinmeier T."/>
            <person name="Rattei T."/>
            <person name="Chu J.S."/>
            <person name="Gimenez G."/>
            <person name="Irimia M."/>
            <person name="Rigden D.J."/>
            <person name="Fitzpatrick D.A."/>
            <person name="Lorenzo-Morales J."/>
            <person name="Bateman A."/>
            <person name="Chiu C.H."/>
            <person name="Tang P."/>
            <person name="Hegemann P."/>
            <person name="Fromm H."/>
            <person name="Raoult D."/>
            <person name="Greub G."/>
            <person name="Miranda-Saavedra D."/>
            <person name="Chen N."/>
            <person name="Nash P."/>
            <person name="Ginger M.L."/>
            <person name="Horn M."/>
            <person name="Schaap P."/>
            <person name="Caler L."/>
            <person name="Loftus B."/>
        </authorList>
    </citation>
    <scope>NUCLEOTIDE SEQUENCE [LARGE SCALE GENOMIC DNA]</scope>
    <source>
        <strain evidence="2 3">Neff</strain>
    </source>
</reference>
<feature type="region of interest" description="Disordered" evidence="1">
    <location>
        <begin position="86"/>
        <end position="115"/>
    </location>
</feature>
<gene>
    <name evidence="2" type="ORF">ACA1_090130</name>
</gene>
<dbReference type="SUPFAM" id="SSF56112">
    <property type="entry name" value="Protein kinase-like (PK-like)"/>
    <property type="match status" value="1"/>
</dbReference>
<evidence type="ECO:0000256" key="1">
    <source>
        <dbReference type="SAM" id="MobiDB-lite"/>
    </source>
</evidence>
<name>L8GUP1_ACACF</name>
<dbReference type="InterPro" id="IPR011009">
    <property type="entry name" value="Kinase-like_dom_sf"/>
</dbReference>
<feature type="region of interest" description="Disordered" evidence="1">
    <location>
        <begin position="269"/>
        <end position="297"/>
    </location>
</feature>
<dbReference type="Proteomes" id="UP000011083">
    <property type="component" value="Unassembled WGS sequence"/>
</dbReference>
<sequence>MVQGIALGLAYLHCDLKSSNVLIDKAWNAKLAVFGPAHIKQGERDQTTRGSGGVGPGAGQPVFTFGLPWGGGIRRFVVPPAPLKSGHYSSSGGKARNHQPLPHASDAMQPQPPAFVGLSRSDGSCDIHHFKVLQVEASSVWVDFLAVPVVPDPTSTAAAAPPPTSGTESDGGGAVPLEQQGPAGPGRRAPRATVVVSLHEREGDEVEVKAWELRHVVVRGDQARKKAPTSQHHHQHACEWKAIEVEVEVPLRLEKTLDHWRQAAASVAASTTTSSSSSSSSSSSPPSKPTSALSGAAVGVGGEGGSFSYLHAAKGRKDGDEEDDDDYQPPTAGRRTSVMPLPNPTEAHVASDGARMVVAAKGVAEICVWSAALHTVTLGKTRRRQLRLTFERLLSYPGMEVTCLALVPSSGATVVAGTEHGLVMHHLDRSDTNQAWSVLALEPATSATSATSITAIYPIERRSESVTFSCLDSQGSLFLVTLWATTAEGADPIARVVRLMVPFKLNRYLLTVLPPDDHLENGALIFATGQCSIYLCTFHGVLEHTRQRPQLEARSGDEDTTKQVWGKPLQLPLTRAILSDSPVVTLAASAPFHAQEVDVLDTVCLYVATVAGAKLYIV</sequence>
<dbReference type="Gene3D" id="1.10.510.10">
    <property type="entry name" value="Transferase(Phosphotransferase) domain 1"/>
    <property type="match status" value="1"/>
</dbReference>
<accession>L8GUP1</accession>
<evidence type="ECO:0008006" key="4">
    <source>
        <dbReference type="Google" id="ProtNLM"/>
    </source>
</evidence>
<dbReference type="EMBL" id="KB007985">
    <property type="protein sequence ID" value="ELR16715.1"/>
    <property type="molecule type" value="Genomic_DNA"/>
</dbReference>
<evidence type="ECO:0000313" key="3">
    <source>
        <dbReference type="Proteomes" id="UP000011083"/>
    </source>
</evidence>
<dbReference type="STRING" id="1257118.L8GUP1"/>
<protein>
    <recommendedName>
        <fullName evidence="4">Protein kinase domain-containing protein</fullName>
    </recommendedName>
</protein>
<feature type="region of interest" description="Disordered" evidence="1">
    <location>
        <begin position="155"/>
        <end position="190"/>
    </location>
</feature>
<keyword evidence="3" id="KW-1185">Reference proteome</keyword>
<dbReference type="RefSeq" id="XP_004338728.1">
    <property type="nucleotide sequence ID" value="XM_004338680.1"/>
</dbReference>
<feature type="region of interest" description="Disordered" evidence="1">
    <location>
        <begin position="314"/>
        <end position="343"/>
    </location>
</feature>
<evidence type="ECO:0000313" key="2">
    <source>
        <dbReference type="EMBL" id="ELR16715.1"/>
    </source>
</evidence>
<dbReference type="KEGG" id="acan:ACA1_090130"/>
<dbReference type="GeneID" id="14917256"/>